<dbReference type="EMBL" id="NAFI01000187">
    <property type="protein sequence ID" value="OSJ03211.1"/>
    <property type="molecule type" value="Genomic_DNA"/>
</dbReference>
<evidence type="ECO:0000313" key="8">
    <source>
        <dbReference type="Proteomes" id="UP000193553"/>
    </source>
</evidence>
<sequence length="448" mass="49194">MSKFHLPLVTRRRLLRETSLALAAAGAAPLISAPFLSQALADTKTLSIVQWSHFVPEYDKWFDDFAKSWGGKNGITVTVDHIPVQNIPARAAAEASAGSGHDLFGFNGAGGAHLYRKFFIDVSDLVKKTEKQYGAVSVIGKQLGYNADDGTWSAFPDFYINFPGMYRKSLWDEIGMLPDTWDNLRIGGAKLKAKGHPIGISLGHSNDPSTTWRGLLWSYGAAVQDETGKQIVLESKEAVEAVKAAAALYKEAMTTDVLSWNDSSNNQYVDSGVASYIVNPISAYRTAQKLNKKLADDIYVIDPPKGPVRQIMGAASEFYGIWKFAKNKEVAIEFLKYYSQHWPEAFKASEGYNNPCFANLVPKPMPILSDDATSQPHDKLKLLQDSDRWSAIPGYPGPATPATDEIYYAFIINDMMAKAATGQLGAEDSVKQAAQQCEAIFQKWAGKT</sequence>
<dbReference type="PROSITE" id="PS51318">
    <property type="entry name" value="TAT"/>
    <property type="match status" value="1"/>
</dbReference>
<evidence type="ECO:0000256" key="6">
    <source>
        <dbReference type="SAM" id="SignalP"/>
    </source>
</evidence>
<evidence type="ECO:0000256" key="2">
    <source>
        <dbReference type="ARBA" id="ARBA00008520"/>
    </source>
</evidence>
<dbReference type="InterPro" id="IPR050490">
    <property type="entry name" value="Bact_solute-bd_prot1"/>
</dbReference>
<gene>
    <name evidence="7" type="ORF">BSZ18_32255</name>
</gene>
<evidence type="ECO:0000256" key="4">
    <source>
        <dbReference type="ARBA" id="ARBA00022729"/>
    </source>
</evidence>
<organism evidence="7 8">
    <name type="scientific">Bradyrhizobium canariense</name>
    <dbReference type="NCBI Taxonomy" id="255045"/>
    <lineage>
        <taxon>Bacteria</taxon>
        <taxon>Pseudomonadati</taxon>
        <taxon>Pseudomonadota</taxon>
        <taxon>Alphaproteobacteria</taxon>
        <taxon>Hyphomicrobiales</taxon>
        <taxon>Nitrobacteraceae</taxon>
        <taxon>Bradyrhizobium</taxon>
    </lineage>
</organism>
<dbReference type="InterPro" id="IPR006311">
    <property type="entry name" value="TAT_signal"/>
</dbReference>
<evidence type="ECO:0000256" key="5">
    <source>
        <dbReference type="ARBA" id="ARBA00022764"/>
    </source>
</evidence>
<dbReference type="InterPro" id="IPR006059">
    <property type="entry name" value="SBP"/>
</dbReference>
<reference evidence="7 8" key="1">
    <citation type="submission" date="2017-03" db="EMBL/GenBank/DDBJ databases">
        <title>Whole genome sequences of fourteen strains of Bradyrhizobium canariense and one strain of Bradyrhizobium japonicum isolated from Lupinus (Papilionoideae: Genisteae) species in Algeria.</title>
        <authorList>
            <person name="Crovadore J."/>
            <person name="Chekireb D."/>
            <person name="Brachmann A."/>
            <person name="Chablais R."/>
            <person name="Cochard B."/>
            <person name="Lefort F."/>
        </authorList>
    </citation>
    <scope>NUCLEOTIDE SEQUENCE [LARGE SCALE GENOMIC DNA]</scope>
    <source>
        <strain evidence="7 8">UBMA195</strain>
    </source>
</reference>
<name>A0A1X3F0Q4_9BRAD</name>
<keyword evidence="5" id="KW-0574">Periplasm</keyword>
<protein>
    <recommendedName>
        <fullName evidence="9">Carbohydrate ABC transporter substrate-binding protein, CUT1 family</fullName>
    </recommendedName>
</protein>
<keyword evidence="3" id="KW-0813">Transport</keyword>
<dbReference type="RefSeq" id="WP_085361833.1">
    <property type="nucleotide sequence ID" value="NZ_NAFC01000177.1"/>
</dbReference>
<feature type="chain" id="PRO_5011905745" description="Carbohydrate ABC transporter substrate-binding protein, CUT1 family" evidence="6">
    <location>
        <begin position="24"/>
        <end position="448"/>
    </location>
</feature>
<proteinExistence type="inferred from homology"/>
<dbReference type="Gene3D" id="3.40.190.10">
    <property type="entry name" value="Periplasmic binding protein-like II"/>
    <property type="match status" value="1"/>
</dbReference>
<feature type="signal peptide" evidence="6">
    <location>
        <begin position="1"/>
        <end position="23"/>
    </location>
</feature>
<accession>A0A1X3F0Q4</accession>
<dbReference type="Proteomes" id="UP000193553">
    <property type="component" value="Unassembled WGS sequence"/>
</dbReference>
<dbReference type="GO" id="GO:0042597">
    <property type="term" value="C:periplasmic space"/>
    <property type="evidence" value="ECO:0007669"/>
    <property type="project" value="UniProtKB-SubCell"/>
</dbReference>
<evidence type="ECO:0008006" key="9">
    <source>
        <dbReference type="Google" id="ProtNLM"/>
    </source>
</evidence>
<evidence type="ECO:0000256" key="1">
    <source>
        <dbReference type="ARBA" id="ARBA00004418"/>
    </source>
</evidence>
<evidence type="ECO:0000256" key="3">
    <source>
        <dbReference type="ARBA" id="ARBA00022448"/>
    </source>
</evidence>
<evidence type="ECO:0000313" key="7">
    <source>
        <dbReference type="EMBL" id="OSJ03211.1"/>
    </source>
</evidence>
<comment type="caution">
    <text evidence="7">The sequence shown here is derived from an EMBL/GenBank/DDBJ whole genome shotgun (WGS) entry which is preliminary data.</text>
</comment>
<dbReference type="OrthoDB" id="5508957at2"/>
<dbReference type="SUPFAM" id="SSF53850">
    <property type="entry name" value="Periplasmic binding protein-like II"/>
    <property type="match status" value="1"/>
</dbReference>
<dbReference type="PANTHER" id="PTHR43649">
    <property type="entry name" value="ARABINOSE-BINDING PROTEIN-RELATED"/>
    <property type="match status" value="1"/>
</dbReference>
<dbReference type="AlphaFoldDB" id="A0A1X3F0Q4"/>
<comment type="similarity">
    <text evidence="2">Belongs to the bacterial solute-binding protein 1 family.</text>
</comment>
<dbReference type="PANTHER" id="PTHR43649:SF34">
    <property type="entry name" value="ABC TRANSPORTER PERIPLASMIC-BINDING PROTEIN YCJN-RELATED"/>
    <property type="match status" value="1"/>
</dbReference>
<dbReference type="Pfam" id="PF13416">
    <property type="entry name" value="SBP_bac_8"/>
    <property type="match status" value="1"/>
</dbReference>
<keyword evidence="4 6" id="KW-0732">Signal</keyword>
<comment type="subcellular location">
    <subcellularLocation>
        <location evidence="1">Periplasm</location>
    </subcellularLocation>
</comment>